<evidence type="ECO:0000313" key="1">
    <source>
        <dbReference type="EMBL" id="CAG8458182.1"/>
    </source>
</evidence>
<reference evidence="1" key="1">
    <citation type="submission" date="2021-06" db="EMBL/GenBank/DDBJ databases">
        <authorList>
            <person name="Kallberg Y."/>
            <person name="Tangrot J."/>
            <person name="Rosling A."/>
        </authorList>
    </citation>
    <scope>NUCLEOTIDE SEQUENCE</scope>
    <source>
        <strain evidence="1">MA461A</strain>
    </source>
</reference>
<accession>A0ACA9K809</accession>
<comment type="caution">
    <text evidence="1">The sequence shown here is derived from an EMBL/GenBank/DDBJ whole genome shotgun (WGS) entry which is preliminary data.</text>
</comment>
<dbReference type="Proteomes" id="UP000789920">
    <property type="component" value="Unassembled WGS sequence"/>
</dbReference>
<evidence type="ECO:0000313" key="2">
    <source>
        <dbReference type="Proteomes" id="UP000789920"/>
    </source>
</evidence>
<sequence>MIKLKFAEYKVNDNVKRNSNELESPKKIIGRDAHWKVLVTITGTGRHEANGILLDGAGSSSYFCTLEVSSDFF</sequence>
<dbReference type="EMBL" id="CAJVQC010000030">
    <property type="protein sequence ID" value="CAG8458182.1"/>
    <property type="molecule type" value="Genomic_DNA"/>
</dbReference>
<keyword evidence="2" id="KW-1185">Reference proteome</keyword>
<protein>
    <submittedName>
        <fullName evidence="1">17155_t:CDS:1</fullName>
    </submittedName>
</protein>
<name>A0ACA9K809_9GLOM</name>
<proteinExistence type="predicted"/>
<organism evidence="1 2">
    <name type="scientific">Racocetra persica</name>
    <dbReference type="NCBI Taxonomy" id="160502"/>
    <lineage>
        <taxon>Eukaryota</taxon>
        <taxon>Fungi</taxon>
        <taxon>Fungi incertae sedis</taxon>
        <taxon>Mucoromycota</taxon>
        <taxon>Glomeromycotina</taxon>
        <taxon>Glomeromycetes</taxon>
        <taxon>Diversisporales</taxon>
        <taxon>Gigasporaceae</taxon>
        <taxon>Racocetra</taxon>
    </lineage>
</organism>
<gene>
    <name evidence="1" type="ORF">RPERSI_LOCUS39</name>
</gene>